<reference evidence="1" key="2">
    <citation type="journal article" date="2015" name="Data Brief">
        <title>Shoot transcriptome of the giant reed, Arundo donax.</title>
        <authorList>
            <person name="Barrero R.A."/>
            <person name="Guerrero F.D."/>
            <person name="Moolhuijzen P."/>
            <person name="Goolsby J.A."/>
            <person name="Tidwell J."/>
            <person name="Bellgard S.E."/>
            <person name="Bellgard M.I."/>
        </authorList>
    </citation>
    <scope>NUCLEOTIDE SEQUENCE</scope>
    <source>
        <tissue evidence="1">Shoot tissue taken approximately 20 cm above the soil surface</tissue>
    </source>
</reference>
<organism evidence="1">
    <name type="scientific">Arundo donax</name>
    <name type="common">Giant reed</name>
    <name type="synonym">Donax arundinaceus</name>
    <dbReference type="NCBI Taxonomy" id="35708"/>
    <lineage>
        <taxon>Eukaryota</taxon>
        <taxon>Viridiplantae</taxon>
        <taxon>Streptophyta</taxon>
        <taxon>Embryophyta</taxon>
        <taxon>Tracheophyta</taxon>
        <taxon>Spermatophyta</taxon>
        <taxon>Magnoliopsida</taxon>
        <taxon>Liliopsida</taxon>
        <taxon>Poales</taxon>
        <taxon>Poaceae</taxon>
        <taxon>PACMAD clade</taxon>
        <taxon>Arundinoideae</taxon>
        <taxon>Arundineae</taxon>
        <taxon>Arundo</taxon>
    </lineage>
</organism>
<dbReference type="AlphaFoldDB" id="A0A0A8ZPW6"/>
<protein>
    <submittedName>
        <fullName evidence="1">Uncharacterized protein</fullName>
    </submittedName>
</protein>
<dbReference type="EMBL" id="GBRH01257054">
    <property type="protein sequence ID" value="JAD40841.1"/>
    <property type="molecule type" value="Transcribed_RNA"/>
</dbReference>
<evidence type="ECO:0000313" key="1">
    <source>
        <dbReference type="EMBL" id="JAD40841.1"/>
    </source>
</evidence>
<accession>A0A0A8ZPW6</accession>
<reference evidence="1" key="1">
    <citation type="submission" date="2014-09" db="EMBL/GenBank/DDBJ databases">
        <authorList>
            <person name="Magalhaes I.L.F."/>
            <person name="Oliveira U."/>
            <person name="Santos F.R."/>
            <person name="Vidigal T.H.D.A."/>
            <person name="Brescovit A.D."/>
            <person name="Santos A.J."/>
        </authorList>
    </citation>
    <scope>NUCLEOTIDE SEQUENCE</scope>
    <source>
        <tissue evidence="1">Shoot tissue taken approximately 20 cm above the soil surface</tissue>
    </source>
</reference>
<sequence>MNVGRRSALVTLRYLPTSFVQTNVLVFF</sequence>
<proteinExistence type="predicted"/>
<name>A0A0A8ZPW6_ARUDO</name>